<proteinExistence type="predicted"/>
<dbReference type="Proteomes" id="UP000492821">
    <property type="component" value="Unassembled WGS sequence"/>
</dbReference>
<evidence type="ECO:0000313" key="3">
    <source>
        <dbReference type="WBParaSite" id="Pan_g15743.t1"/>
    </source>
</evidence>
<dbReference type="Gene3D" id="3.80.10.10">
    <property type="entry name" value="Ribonuclease Inhibitor"/>
    <property type="match status" value="1"/>
</dbReference>
<name>A0A7E4V2G8_PANRE</name>
<organism evidence="2 3">
    <name type="scientific">Panagrellus redivivus</name>
    <name type="common">Microworm</name>
    <dbReference type="NCBI Taxonomy" id="6233"/>
    <lineage>
        <taxon>Eukaryota</taxon>
        <taxon>Metazoa</taxon>
        <taxon>Ecdysozoa</taxon>
        <taxon>Nematoda</taxon>
        <taxon>Chromadorea</taxon>
        <taxon>Rhabditida</taxon>
        <taxon>Tylenchina</taxon>
        <taxon>Panagrolaimomorpha</taxon>
        <taxon>Panagrolaimoidea</taxon>
        <taxon>Panagrolaimidae</taxon>
        <taxon>Panagrellus</taxon>
    </lineage>
</organism>
<evidence type="ECO:0000313" key="2">
    <source>
        <dbReference type="Proteomes" id="UP000492821"/>
    </source>
</evidence>
<protein>
    <submittedName>
        <fullName evidence="3">FTH domain-containing protein</fullName>
    </submittedName>
</protein>
<evidence type="ECO:0000256" key="1">
    <source>
        <dbReference type="SAM" id="MobiDB-lite"/>
    </source>
</evidence>
<sequence length="330" mass="38263">MVYKKEGNSKKREESQRKWSNKHKSGLKQCVTGQIQFDGDVLIDKKPAMSFSLESLPYGLRQRLRELVTPSEAYEFQIAAPKLVGLQPIQKIQDIYSVSLSISNETVLCATDLERYQSLKVSENTLYNANYSLDIRNFKPQSSYQLIFDHFRVAPTNVYFNNCSIDASLIQNFANHMKRPVTHLFFNKCTFQSDSMAQVISSAFKSLTTLSFNEICPFQREWLDVFVAAKYSNMRHLFLYGSSVDVLNINSDTFMQFYKVQSDSFSLRIRLHDDVDTSKVEQRLNALFGENFKFQSDCVNLPQKHVAVMWGSHQLYYFLLEHGFFMLSHI</sequence>
<dbReference type="InterPro" id="IPR032675">
    <property type="entry name" value="LRR_dom_sf"/>
</dbReference>
<reference evidence="2" key="1">
    <citation type="journal article" date="2013" name="Genetics">
        <title>The draft genome and transcriptome of Panagrellus redivivus are shaped by the harsh demands of a free-living lifestyle.</title>
        <authorList>
            <person name="Srinivasan J."/>
            <person name="Dillman A.R."/>
            <person name="Macchietto M.G."/>
            <person name="Heikkinen L."/>
            <person name="Lakso M."/>
            <person name="Fracchia K.M."/>
            <person name="Antoshechkin I."/>
            <person name="Mortazavi A."/>
            <person name="Wong G."/>
            <person name="Sternberg P.W."/>
        </authorList>
    </citation>
    <scope>NUCLEOTIDE SEQUENCE [LARGE SCALE GENOMIC DNA]</scope>
    <source>
        <strain evidence="2">MT8872</strain>
    </source>
</reference>
<dbReference type="WBParaSite" id="Pan_g15743.t1">
    <property type="protein sequence ID" value="Pan_g15743.t1"/>
    <property type="gene ID" value="Pan_g15743"/>
</dbReference>
<keyword evidence="2" id="KW-1185">Reference proteome</keyword>
<accession>A0A7E4V2G8</accession>
<feature type="region of interest" description="Disordered" evidence="1">
    <location>
        <begin position="1"/>
        <end position="25"/>
    </location>
</feature>
<reference evidence="3" key="2">
    <citation type="submission" date="2020-10" db="UniProtKB">
        <authorList>
            <consortium name="WormBaseParasite"/>
        </authorList>
    </citation>
    <scope>IDENTIFICATION</scope>
</reference>
<feature type="compositionally biased region" description="Basic and acidic residues" evidence="1">
    <location>
        <begin position="1"/>
        <end position="17"/>
    </location>
</feature>
<dbReference type="AlphaFoldDB" id="A0A7E4V2G8"/>